<sequence length="561" mass="60690">MKIRTKIILTFGVILAVMFGSGTYMYVQMLAMKASYNEIIEEEKLLTDLREMQFIMTGRNNDERAYLLTGDEEFRMELKDKAAKVDSLLAKMNSSLESSHHREEMEVAKRLYKSFLESSDKAVEAMDNGLREEAIAHHFGQERQSRKELDSVVSRLVEEVRNEIEADQQELAENEGISAIIQLFFNVVGILVAIVVGGLLIRSIVVPLHRVNKQLHDIADGKGDLTQELTVFSKDEIGQLAGSFNRMLANLRELISQVRGHAQQVAAAAEQLTASSKQTSQATEQIAITIQEMAEGTDRQSQNVEESQQEVEEISAGIEKIAARAQSVSAAAASTSELATEGDRTIQQSVSQMNGIGETMEHLTALVGGLGKRSEQIGQIVEVITQISGQTNLLALNAAIEAARAGEHGRGFAVVADEVRKLAEQASASAQEISQLVASIQMETNEAVLTMEKGSQEVSDGMGGVVRAGEAFSQIRDAVVGVTNEIQEVSTAAHTLTESTGKVGQSMQMIATVAQSAVSLSVGVSSATEEQLASMEEIYSSAASLASLADDLEKLIGHFKV</sequence>
<comment type="similarity">
    <text evidence="5">Belongs to the methyl-accepting chemotaxis (MCP) protein family.</text>
</comment>
<dbReference type="Pfam" id="PF00015">
    <property type="entry name" value="MCPsignal"/>
    <property type="match status" value="1"/>
</dbReference>
<dbReference type="Pfam" id="PF12729">
    <property type="entry name" value="4HB_MCP_1"/>
    <property type="match status" value="1"/>
</dbReference>
<dbReference type="SMART" id="SM00283">
    <property type="entry name" value="MA"/>
    <property type="match status" value="1"/>
</dbReference>
<dbReference type="FunFam" id="1.10.287.950:FF:000001">
    <property type="entry name" value="Methyl-accepting chemotaxis sensory transducer"/>
    <property type="match status" value="1"/>
</dbReference>
<evidence type="ECO:0000256" key="7">
    <source>
        <dbReference type="SAM" id="Phobius"/>
    </source>
</evidence>
<keyword evidence="3 7" id="KW-0472">Membrane</keyword>
<dbReference type="PANTHER" id="PTHR32089:SF112">
    <property type="entry name" value="LYSOZYME-LIKE PROTEIN-RELATED"/>
    <property type="match status" value="1"/>
</dbReference>
<accession>A0A220MQH5</accession>
<dbReference type="PANTHER" id="PTHR32089">
    <property type="entry name" value="METHYL-ACCEPTING CHEMOTAXIS PROTEIN MCPB"/>
    <property type="match status" value="1"/>
</dbReference>
<dbReference type="PRINTS" id="PR00260">
    <property type="entry name" value="CHEMTRNSDUCR"/>
</dbReference>
<dbReference type="SMART" id="SM00304">
    <property type="entry name" value="HAMP"/>
    <property type="match status" value="1"/>
</dbReference>
<dbReference type="GO" id="GO:0006935">
    <property type="term" value="P:chemotaxis"/>
    <property type="evidence" value="ECO:0007669"/>
    <property type="project" value="InterPro"/>
</dbReference>
<dbReference type="SUPFAM" id="SSF58104">
    <property type="entry name" value="Methyl-accepting chemotaxis protein (MCP) signaling domain"/>
    <property type="match status" value="1"/>
</dbReference>
<dbReference type="Pfam" id="PF00672">
    <property type="entry name" value="HAMP"/>
    <property type="match status" value="1"/>
</dbReference>
<dbReference type="EMBL" id="CP018145">
    <property type="protein sequence ID" value="ASJ56959.1"/>
    <property type="molecule type" value="Genomic_DNA"/>
</dbReference>
<keyword evidence="2" id="KW-1003">Cell membrane</keyword>
<dbReference type="InterPro" id="IPR004090">
    <property type="entry name" value="Chemotax_Me-accpt_rcpt"/>
</dbReference>
<gene>
    <name evidence="10" type="ORF">BP422_27645</name>
</gene>
<organism evidence="10 11">
    <name type="scientific">Brevibacillus formosus</name>
    <dbReference type="NCBI Taxonomy" id="54913"/>
    <lineage>
        <taxon>Bacteria</taxon>
        <taxon>Bacillati</taxon>
        <taxon>Bacillota</taxon>
        <taxon>Bacilli</taxon>
        <taxon>Bacillales</taxon>
        <taxon>Paenibacillaceae</taxon>
        <taxon>Brevibacillus</taxon>
    </lineage>
</organism>
<dbReference type="Gene3D" id="6.10.340.10">
    <property type="match status" value="1"/>
</dbReference>
<dbReference type="CDD" id="cd06225">
    <property type="entry name" value="HAMP"/>
    <property type="match status" value="1"/>
</dbReference>
<evidence type="ECO:0000259" key="9">
    <source>
        <dbReference type="PROSITE" id="PS50885"/>
    </source>
</evidence>
<dbReference type="PROSITE" id="PS50885">
    <property type="entry name" value="HAMP"/>
    <property type="match status" value="1"/>
</dbReference>
<evidence type="ECO:0000256" key="3">
    <source>
        <dbReference type="ARBA" id="ARBA00023136"/>
    </source>
</evidence>
<dbReference type="InterPro" id="IPR003660">
    <property type="entry name" value="HAMP_dom"/>
</dbReference>
<evidence type="ECO:0000256" key="5">
    <source>
        <dbReference type="ARBA" id="ARBA00029447"/>
    </source>
</evidence>
<feature type="transmembrane region" description="Helical" evidence="7">
    <location>
        <begin position="183"/>
        <end position="205"/>
    </location>
</feature>
<dbReference type="KEGG" id="bfm:BP422_27645"/>
<evidence type="ECO:0000259" key="8">
    <source>
        <dbReference type="PROSITE" id="PS50111"/>
    </source>
</evidence>
<evidence type="ECO:0000256" key="2">
    <source>
        <dbReference type="ARBA" id="ARBA00022475"/>
    </source>
</evidence>
<keyword evidence="4 6" id="KW-0807">Transducer</keyword>
<dbReference type="Gene3D" id="1.10.287.950">
    <property type="entry name" value="Methyl-accepting chemotaxis protein"/>
    <property type="match status" value="1"/>
</dbReference>
<keyword evidence="7" id="KW-1133">Transmembrane helix</keyword>
<feature type="domain" description="HAMP" evidence="9">
    <location>
        <begin position="202"/>
        <end position="256"/>
    </location>
</feature>
<dbReference type="InterPro" id="IPR024478">
    <property type="entry name" value="HlyB_4HB_MCP"/>
</dbReference>
<evidence type="ECO:0000256" key="4">
    <source>
        <dbReference type="ARBA" id="ARBA00023224"/>
    </source>
</evidence>
<dbReference type="Proteomes" id="UP000197781">
    <property type="component" value="Chromosome"/>
</dbReference>
<proteinExistence type="inferred from homology"/>
<evidence type="ECO:0000313" key="10">
    <source>
        <dbReference type="EMBL" id="ASJ56959.1"/>
    </source>
</evidence>
<dbReference type="InterPro" id="IPR004089">
    <property type="entry name" value="MCPsignal_dom"/>
</dbReference>
<protein>
    <submittedName>
        <fullName evidence="10">Chemotaxis protein</fullName>
    </submittedName>
</protein>
<evidence type="ECO:0000313" key="11">
    <source>
        <dbReference type="Proteomes" id="UP000197781"/>
    </source>
</evidence>
<feature type="domain" description="Methyl-accepting transducer" evidence="8">
    <location>
        <begin position="275"/>
        <end position="511"/>
    </location>
</feature>
<dbReference type="RefSeq" id="WP_088910434.1">
    <property type="nucleotide sequence ID" value="NZ_CP018145.1"/>
</dbReference>
<dbReference type="GO" id="GO:0005886">
    <property type="term" value="C:plasma membrane"/>
    <property type="evidence" value="ECO:0007669"/>
    <property type="project" value="UniProtKB-SubCell"/>
</dbReference>
<name>A0A220MQH5_9BACL</name>
<dbReference type="GO" id="GO:0004888">
    <property type="term" value="F:transmembrane signaling receptor activity"/>
    <property type="evidence" value="ECO:0007669"/>
    <property type="project" value="InterPro"/>
</dbReference>
<reference evidence="10 11" key="1">
    <citation type="submission" date="2016-11" db="EMBL/GenBank/DDBJ databases">
        <authorList>
            <person name="Jaros S."/>
            <person name="Januszkiewicz K."/>
            <person name="Wedrychowicz H."/>
        </authorList>
    </citation>
    <scope>NUCLEOTIDE SEQUENCE [LARGE SCALE GENOMIC DNA]</scope>
    <source>
        <strain evidence="10 11">NF2</strain>
    </source>
</reference>
<comment type="subcellular location">
    <subcellularLocation>
        <location evidence="1">Cell membrane</location>
    </subcellularLocation>
</comment>
<feature type="transmembrane region" description="Helical" evidence="7">
    <location>
        <begin position="7"/>
        <end position="27"/>
    </location>
</feature>
<evidence type="ECO:0000256" key="1">
    <source>
        <dbReference type="ARBA" id="ARBA00004236"/>
    </source>
</evidence>
<keyword evidence="7" id="KW-0812">Transmembrane</keyword>
<dbReference type="PROSITE" id="PS50111">
    <property type="entry name" value="CHEMOTAXIS_TRANSDUC_2"/>
    <property type="match status" value="1"/>
</dbReference>
<dbReference type="GO" id="GO:0007165">
    <property type="term" value="P:signal transduction"/>
    <property type="evidence" value="ECO:0007669"/>
    <property type="project" value="UniProtKB-KW"/>
</dbReference>
<dbReference type="CDD" id="cd11386">
    <property type="entry name" value="MCP_signal"/>
    <property type="match status" value="1"/>
</dbReference>
<dbReference type="AlphaFoldDB" id="A0A220MQH5"/>
<evidence type="ECO:0000256" key="6">
    <source>
        <dbReference type="PROSITE-ProRule" id="PRU00284"/>
    </source>
</evidence>